<accession>A0A5J4VYE4</accession>
<comment type="caution">
    <text evidence="1">The sequence shown here is derived from an EMBL/GenBank/DDBJ whole genome shotgun (WGS) entry which is preliminary data.</text>
</comment>
<evidence type="ECO:0000313" key="1">
    <source>
        <dbReference type="EMBL" id="KAA6387552.1"/>
    </source>
</evidence>
<gene>
    <name evidence="1" type="ORF">EZS28_016922</name>
</gene>
<protein>
    <submittedName>
        <fullName evidence="1">Uncharacterized protein</fullName>
    </submittedName>
</protein>
<organism evidence="1 2">
    <name type="scientific">Streblomastix strix</name>
    <dbReference type="NCBI Taxonomy" id="222440"/>
    <lineage>
        <taxon>Eukaryota</taxon>
        <taxon>Metamonada</taxon>
        <taxon>Preaxostyla</taxon>
        <taxon>Oxymonadida</taxon>
        <taxon>Streblomastigidae</taxon>
        <taxon>Streblomastix</taxon>
    </lineage>
</organism>
<dbReference type="Proteomes" id="UP000324800">
    <property type="component" value="Unassembled WGS sequence"/>
</dbReference>
<dbReference type="EMBL" id="SNRW01004330">
    <property type="protein sequence ID" value="KAA6387552.1"/>
    <property type="molecule type" value="Genomic_DNA"/>
</dbReference>
<name>A0A5J4VYE4_9EUKA</name>
<evidence type="ECO:0000313" key="2">
    <source>
        <dbReference type="Proteomes" id="UP000324800"/>
    </source>
</evidence>
<proteinExistence type="predicted"/>
<sequence length="493" mass="56675">MNSLSTHGWCIEQQQQYSANFLNINQFGSMFSTYTLPQREKIKNLSFQPDQSSQPDFEIQYQYNIIKWMYQQCMHIAQHGVVESYQNQFFFEFAQSGLKVLIEQSLAKKFILAIQESSDVPLPDDIYNLARTYMLMMKGLLINNKHLEICSGVIQKSIKSLLSNVTSSQRDKQQDEDESGAKIQQVTNLLQALRHIIDTNREFFIKEGKLYKAISQLVHLNCESKLSCPSCISLPHFPSITELQSSVYDVLRELISDDDDIVRECLIHTHNIFQHLTNVIVSYTNTISLNCETAETQISSTNNTLHPSSAVMNAFKLIKDLLFFHRHTQFAVSSVDLIPSLIKVYRLNEYDNENKAINELKDISSWCLNRVRINNGSKWIEQLVCGGYIRALINKIGTTSGSRIESSSTIRMILINIYGFQMSVIKQSNKHHNIEMNYCINEQIEEEGGGDEFEGHLFHTNDLWDNETVQSAKLVKSMMSNNFISFQNIRNLV</sequence>
<dbReference type="AlphaFoldDB" id="A0A5J4VYE4"/>
<reference evidence="1 2" key="1">
    <citation type="submission" date="2019-03" db="EMBL/GenBank/DDBJ databases">
        <title>Single cell metagenomics reveals metabolic interactions within the superorganism composed of flagellate Streblomastix strix and complex community of Bacteroidetes bacteria on its surface.</title>
        <authorList>
            <person name="Treitli S.C."/>
            <person name="Kolisko M."/>
            <person name="Husnik F."/>
            <person name="Keeling P."/>
            <person name="Hampl V."/>
        </authorList>
    </citation>
    <scope>NUCLEOTIDE SEQUENCE [LARGE SCALE GENOMIC DNA]</scope>
    <source>
        <strain evidence="1">ST1C</strain>
    </source>
</reference>